<dbReference type="EnsemblMetazoa" id="XM_016986433">
    <property type="protein sequence ID" value="XP_016841922"/>
    <property type="gene ID" value="LOC107981225"/>
</dbReference>
<dbReference type="RefSeq" id="XP_016841922.2">
    <property type="nucleotide sequence ID" value="XM_016986433.2"/>
</dbReference>
<dbReference type="KEGG" id="nvi:107981225"/>
<name>A0A7M7M2B3_NASVI</name>
<feature type="compositionally biased region" description="Pro residues" evidence="1">
    <location>
        <begin position="89"/>
        <end position="112"/>
    </location>
</feature>
<dbReference type="SMR" id="A0A7M7M2B3"/>
<protein>
    <submittedName>
        <fullName evidence="2">Uncharacterized protein</fullName>
    </submittedName>
</protein>
<sequence>MNRLQAVPGSRHIPPHTPFFHGDLRTCAFVFRRVDTVKKTLQPPYTGPHKVLRRINEQTYVIEIDGAPKTISTSSLKPAYLELANQQPSRPPTQPAPAPPPTTPPSPAPSLPTPTTLTPSAPGPPALAPPVPTASPAPHSTATSAEDLAAPSPARPPQDPSLNRHQRGKAVSFRTQPAFVTGGGVAVGVPTSHHHRSRRKQTLVPRQDFS</sequence>
<evidence type="ECO:0000313" key="2">
    <source>
        <dbReference type="EnsemblMetazoa" id="XP_016841922"/>
    </source>
</evidence>
<dbReference type="PANTHER" id="PTHR38681">
    <property type="entry name" value="RETROVIRUS-RELATED POL POLYPROTEIN FROM TRANSPOSON 412-LIKE PROTEIN-RELATED"/>
    <property type="match status" value="1"/>
</dbReference>
<feature type="compositionally biased region" description="Basic residues" evidence="1">
    <location>
        <begin position="192"/>
        <end position="201"/>
    </location>
</feature>
<evidence type="ECO:0000256" key="1">
    <source>
        <dbReference type="SAM" id="MobiDB-lite"/>
    </source>
</evidence>
<dbReference type="PANTHER" id="PTHR38681:SF1">
    <property type="entry name" value="RETROVIRUS-RELATED POL POLYPROTEIN FROM TRANSPOSON 412-LIKE PROTEIN"/>
    <property type="match status" value="1"/>
</dbReference>
<evidence type="ECO:0000313" key="3">
    <source>
        <dbReference type="Proteomes" id="UP000002358"/>
    </source>
</evidence>
<dbReference type="OrthoDB" id="7700111at2759"/>
<dbReference type="Proteomes" id="UP000002358">
    <property type="component" value="Chromosome 4"/>
</dbReference>
<accession>A0A7M7M2B3</accession>
<proteinExistence type="predicted"/>
<dbReference type="GeneID" id="107981225"/>
<dbReference type="InParanoid" id="A0A7M7M2B3"/>
<feature type="region of interest" description="Disordered" evidence="1">
    <location>
        <begin position="85"/>
        <end position="210"/>
    </location>
</feature>
<feature type="compositionally biased region" description="Pro residues" evidence="1">
    <location>
        <begin position="121"/>
        <end position="135"/>
    </location>
</feature>
<organism evidence="2 3">
    <name type="scientific">Nasonia vitripennis</name>
    <name type="common">Parasitic wasp</name>
    <dbReference type="NCBI Taxonomy" id="7425"/>
    <lineage>
        <taxon>Eukaryota</taxon>
        <taxon>Metazoa</taxon>
        <taxon>Ecdysozoa</taxon>
        <taxon>Arthropoda</taxon>
        <taxon>Hexapoda</taxon>
        <taxon>Insecta</taxon>
        <taxon>Pterygota</taxon>
        <taxon>Neoptera</taxon>
        <taxon>Endopterygota</taxon>
        <taxon>Hymenoptera</taxon>
        <taxon>Apocrita</taxon>
        <taxon>Proctotrupomorpha</taxon>
        <taxon>Chalcidoidea</taxon>
        <taxon>Pteromalidae</taxon>
        <taxon>Pteromalinae</taxon>
        <taxon>Nasonia</taxon>
    </lineage>
</organism>
<feature type="compositionally biased region" description="Low complexity" evidence="1">
    <location>
        <begin position="136"/>
        <end position="145"/>
    </location>
</feature>
<dbReference type="AlphaFoldDB" id="A0A7M7M2B3"/>
<keyword evidence="3" id="KW-1185">Reference proteome</keyword>
<reference evidence="2" key="1">
    <citation type="submission" date="2021-01" db="UniProtKB">
        <authorList>
            <consortium name="EnsemblMetazoa"/>
        </authorList>
    </citation>
    <scope>IDENTIFICATION</scope>
</reference>